<dbReference type="Pfam" id="PF24883">
    <property type="entry name" value="NPHP3_N"/>
    <property type="match status" value="1"/>
</dbReference>
<dbReference type="InterPro" id="IPR054471">
    <property type="entry name" value="GPIID_WHD"/>
</dbReference>
<dbReference type="GeneID" id="27333009"/>
<dbReference type="PROSITE" id="PS50837">
    <property type="entry name" value="NACHT"/>
    <property type="match status" value="1"/>
</dbReference>
<evidence type="ECO:0000313" key="4">
    <source>
        <dbReference type="Proteomes" id="UP000053328"/>
    </source>
</evidence>
<dbReference type="InterPro" id="IPR036770">
    <property type="entry name" value="Ankyrin_rpt-contain_sf"/>
</dbReference>
<dbReference type="Pfam" id="PF24809">
    <property type="entry name" value="DUF7708"/>
    <property type="match status" value="1"/>
</dbReference>
<dbReference type="OrthoDB" id="5421817at2759"/>
<dbReference type="AlphaFoldDB" id="A0A0D1YLG7"/>
<dbReference type="Proteomes" id="UP000053328">
    <property type="component" value="Unassembled WGS sequence"/>
</dbReference>
<dbReference type="VEuPathDB" id="FungiDB:PV08_05926"/>
<sequence>MGDTPLLDGLFESARAEFLAEVSKFPKSQRYDPSKIETIDDVYIEVMKIQNEQKKTKTLAALKRIEPFLNGLKEYFSAVDTFAQIKPEITCIVWGTLRLILQFANSLVTAFQKLIALLSDIGNILPNFKRYIQTGIFDNNDQVKRIMTLFYRDILDLHLEMLRFFSHRGLHMVLEALWPKFRTKLATIQENIGKHQSLMTSNVTFEHFLQALEHRQLSLKQYDEQRNLIINTELNEFREVLSSPLCLSRFQTSIENMTMGTGDWLFQDPVFTDWRNSDSTGQRCLCIQGIPGSGKTTLSARMIQKLQKDGETVLFSFLSHDKPSLGSSVRLLHSLLFQALVRHRDSVSAIYAAYNGDREKFNGDVEYNKDLFCSVIEVSGPAYIIIDGLDEIEEGRRKSLLKTLIEVVDLCGNIKLLISSRKEHDILQTFCARAVSLVINERNSKDIERYMEQQGEEWTDELRRYGADETECNELRNELQKVVIKADGMFLYAKLVVSIAKSQVDLEGIRYELTNLPDGLDQVYGRVLSRIQKNSYASKILQWLACAKTPLTELQLLQALLIKPSMSDFLGSRRTALLNLRQACGPIIEIHNDTVRFAHFTAYEYLFGKQSNNFLSHQNGHLEALYVSLTYLCFTGFDDIFSPELESVDTGLLRNRVLAGDFILFRYATQFWLDHAQVLGRADAQMTDALCDLVARFYRDRGQLNEDNDLESGIDPFIADFQSFNLNPTTRQTLSASARFHHRLKYGHISPQDEWTLEDPTVMSLGLRNFQLFLETMIEDCEKSSHAQECHCEKLKNMYGASIFRCKWPLCLSNSTGFNSSSEKKRHEQSAHRGRFICSEASCQYHYFGFSSSNQLAKHKSAVHVPKSQVSGSSEELEPLSTEDLLTILEDAVFHDQIEQTVNIIQLITERQELASIDFNLLLQIAAWRSRTCMVETLMPFSPKLMRDRQIQQVLCNAIYIAVELGNSLTVRALLTFGLNPKTTCKPAAHTKLLNLYFRPRKIQHTSHFRGRLGYDLITFARNKNDDALVEVLCNFGFKPTKLTFHGMIRDAFRQQQDLSAFSARWRELITDQKNFVSQGVKLALEEPNPAVLGFWLQHGADPNLRSIEVCGQSRYLPTVWYGTEVSLTPVEYVMSRLGHGLQEIPGPGLIEVISLLVQYGAKDPKKVSWKDRDIRGRKFKETNAKEMNEEDMKDIIDRGFGRVEEYFGRPWDEIFLAMQAGQDLEPYMS</sequence>
<evidence type="ECO:0000259" key="2">
    <source>
        <dbReference type="PROSITE" id="PS50837"/>
    </source>
</evidence>
<dbReference type="SUPFAM" id="SSF48403">
    <property type="entry name" value="Ankyrin repeat"/>
    <property type="match status" value="1"/>
</dbReference>
<dbReference type="HOGENOM" id="CLU_002406_1_0_1"/>
<dbReference type="PANTHER" id="PTHR10039:SF14">
    <property type="entry name" value="NACHT DOMAIN-CONTAINING PROTEIN"/>
    <property type="match status" value="1"/>
</dbReference>
<dbReference type="STRING" id="91928.A0A0D1YLG7"/>
<organism evidence="3 4">
    <name type="scientific">Exophiala spinifera</name>
    <dbReference type="NCBI Taxonomy" id="91928"/>
    <lineage>
        <taxon>Eukaryota</taxon>
        <taxon>Fungi</taxon>
        <taxon>Dikarya</taxon>
        <taxon>Ascomycota</taxon>
        <taxon>Pezizomycotina</taxon>
        <taxon>Eurotiomycetes</taxon>
        <taxon>Chaetothyriomycetidae</taxon>
        <taxon>Chaetothyriales</taxon>
        <taxon>Herpotrichiellaceae</taxon>
        <taxon>Exophiala</taxon>
    </lineage>
</organism>
<name>A0A0D1YLG7_9EURO</name>
<dbReference type="InterPro" id="IPR056125">
    <property type="entry name" value="DUF7708"/>
</dbReference>
<evidence type="ECO:0000313" key="3">
    <source>
        <dbReference type="EMBL" id="KIW15876.1"/>
    </source>
</evidence>
<dbReference type="EMBL" id="KN847495">
    <property type="protein sequence ID" value="KIW15876.1"/>
    <property type="molecule type" value="Genomic_DNA"/>
</dbReference>
<gene>
    <name evidence="3" type="ORF">PV08_05926</name>
</gene>
<dbReference type="Pfam" id="PF22939">
    <property type="entry name" value="WHD_GPIID"/>
    <property type="match status" value="1"/>
</dbReference>
<keyword evidence="1" id="KW-0677">Repeat</keyword>
<reference evidence="3 4" key="1">
    <citation type="submission" date="2015-01" db="EMBL/GenBank/DDBJ databases">
        <title>The Genome Sequence of Exophiala spinifera CBS89968.</title>
        <authorList>
            <consortium name="The Broad Institute Genomics Platform"/>
            <person name="Cuomo C."/>
            <person name="de Hoog S."/>
            <person name="Gorbushina A."/>
            <person name="Stielow B."/>
            <person name="Teixiera M."/>
            <person name="Abouelleil A."/>
            <person name="Chapman S.B."/>
            <person name="Priest M."/>
            <person name="Young S.K."/>
            <person name="Wortman J."/>
            <person name="Nusbaum C."/>
            <person name="Birren B."/>
        </authorList>
    </citation>
    <scope>NUCLEOTIDE SEQUENCE [LARGE SCALE GENOMIC DNA]</scope>
    <source>
        <strain evidence="3 4">CBS 89968</strain>
    </source>
</reference>
<dbReference type="RefSeq" id="XP_016236092.1">
    <property type="nucleotide sequence ID" value="XM_016380265.1"/>
</dbReference>
<dbReference type="PANTHER" id="PTHR10039">
    <property type="entry name" value="AMELOGENIN"/>
    <property type="match status" value="1"/>
</dbReference>
<keyword evidence="4" id="KW-1185">Reference proteome</keyword>
<dbReference type="InterPro" id="IPR027417">
    <property type="entry name" value="P-loop_NTPase"/>
</dbReference>
<protein>
    <recommendedName>
        <fullName evidence="2">NACHT domain-containing protein</fullName>
    </recommendedName>
</protein>
<feature type="domain" description="NACHT" evidence="2">
    <location>
        <begin position="283"/>
        <end position="421"/>
    </location>
</feature>
<accession>A0A0D1YLG7</accession>
<dbReference type="Gene3D" id="1.25.40.20">
    <property type="entry name" value="Ankyrin repeat-containing domain"/>
    <property type="match status" value="1"/>
</dbReference>
<dbReference type="InterPro" id="IPR056884">
    <property type="entry name" value="NPHP3-like_N"/>
</dbReference>
<proteinExistence type="predicted"/>
<dbReference type="InterPro" id="IPR007111">
    <property type="entry name" value="NACHT_NTPase"/>
</dbReference>
<evidence type="ECO:0000256" key="1">
    <source>
        <dbReference type="ARBA" id="ARBA00022737"/>
    </source>
</evidence>
<dbReference type="Gene3D" id="3.40.50.300">
    <property type="entry name" value="P-loop containing nucleotide triphosphate hydrolases"/>
    <property type="match status" value="1"/>
</dbReference>
<dbReference type="SUPFAM" id="SSF52540">
    <property type="entry name" value="P-loop containing nucleoside triphosphate hydrolases"/>
    <property type="match status" value="1"/>
</dbReference>